<keyword evidence="2" id="KW-1185">Reference proteome</keyword>
<name>A0ABD3X3I7_SINWO</name>
<gene>
    <name evidence="1" type="ORF">ACJMK2_032538</name>
</gene>
<accession>A0ABD3X3I7</accession>
<dbReference type="EMBL" id="JBJQND010000004">
    <property type="protein sequence ID" value="KAL3880290.1"/>
    <property type="molecule type" value="Genomic_DNA"/>
</dbReference>
<reference evidence="1 2" key="1">
    <citation type="submission" date="2024-11" db="EMBL/GenBank/DDBJ databases">
        <title>Chromosome-level genome assembly of the freshwater bivalve Anodonta woodiana.</title>
        <authorList>
            <person name="Chen X."/>
        </authorList>
    </citation>
    <scope>NUCLEOTIDE SEQUENCE [LARGE SCALE GENOMIC DNA]</scope>
    <source>
        <strain evidence="1">MN2024</strain>
        <tissue evidence="1">Gills</tissue>
    </source>
</reference>
<feature type="non-terminal residue" evidence="1">
    <location>
        <position position="1"/>
    </location>
</feature>
<dbReference type="PANTHER" id="PTHR20956">
    <property type="entry name" value="HEH2P"/>
    <property type="match status" value="1"/>
</dbReference>
<sequence length="405" mass="46646">NIDETDQDKKDSVEPSFLELSIPSIGDLSNDIHVAESTEIELDPYGASTIVHIPDMNSSFDISDRNIDPVNLIEEESVHDVLTETVVLYHGITYTILEGSWQKRTRLLVSSLGYSYGIKRDNVNSTLWRCTSRSRNVKYAVTIRRQGNLFVQSYAQHTHLAVPNRQLKAQVYAKVGRAAREQLFTSALKIAEDAILESSGPDTVSLPKKALLKRVENRTRAILRPDEPRTLDFETNRYLLLNEDFINAQEFLVADIRMDGERHFLLATEYQLGLLREAKRWYMDGTFKVLGEPFRQQGQLMFFHAFIERNGAQKQFPLVFYLMSRKTKSDYLAVSHYVKDFFLSICYKNSVTFPACLFARYMLIRVKEKKQHINTLCDETTSLKIVFEGNICHLNVRHSSFSMYA</sequence>
<comment type="caution">
    <text evidence="1">The sequence shown here is derived from an EMBL/GenBank/DDBJ whole genome shotgun (WGS) entry which is preliminary data.</text>
</comment>
<evidence type="ECO:0000313" key="2">
    <source>
        <dbReference type="Proteomes" id="UP001634394"/>
    </source>
</evidence>
<protein>
    <recommendedName>
        <fullName evidence="3">FLYWCH-type domain-containing protein</fullName>
    </recommendedName>
</protein>
<dbReference type="Proteomes" id="UP001634394">
    <property type="component" value="Unassembled WGS sequence"/>
</dbReference>
<dbReference type="AlphaFoldDB" id="A0ABD3X3I7"/>
<dbReference type="PANTHER" id="PTHR20956:SF12">
    <property type="entry name" value="FLYWCH-TYPE DOMAIN-CONTAINING PROTEIN"/>
    <property type="match status" value="1"/>
</dbReference>
<evidence type="ECO:0000313" key="1">
    <source>
        <dbReference type="EMBL" id="KAL3880290.1"/>
    </source>
</evidence>
<organism evidence="1 2">
    <name type="scientific">Sinanodonta woodiana</name>
    <name type="common">Chinese pond mussel</name>
    <name type="synonym">Anodonta woodiana</name>
    <dbReference type="NCBI Taxonomy" id="1069815"/>
    <lineage>
        <taxon>Eukaryota</taxon>
        <taxon>Metazoa</taxon>
        <taxon>Spiralia</taxon>
        <taxon>Lophotrochozoa</taxon>
        <taxon>Mollusca</taxon>
        <taxon>Bivalvia</taxon>
        <taxon>Autobranchia</taxon>
        <taxon>Heteroconchia</taxon>
        <taxon>Palaeoheterodonta</taxon>
        <taxon>Unionida</taxon>
        <taxon>Unionoidea</taxon>
        <taxon>Unionidae</taxon>
        <taxon>Unioninae</taxon>
        <taxon>Sinanodonta</taxon>
    </lineage>
</organism>
<proteinExistence type="predicted"/>
<evidence type="ECO:0008006" key="3">
    <source>
        <dbReference type="Google" id="ProtNLM"/>
    </source>
</evidence>